<dbReference type="KEGG" id="bpm:BURPS1710b_0033"/>
<feature type="region of interest" description="Disordered" evidence="1">
    <location>
        <begin position="1"/>
        <end position="25"/>
    </location>
</feature>
<gene>
    <name evidence="2" type="ordered locus">BURPS1710b_0033</name>
</gene>
<dbReference type="EnsemblBacteria" id="ABA48718">
    <property type="protein sequence ID" value="ABA48718"/>
    <property type="gene ID" value="BURPS1710b_0033"/>
</dbReference>
<dbReference type="HOGENOM" id="CLU_2732256_0_0_4"/>
<protein>
    <submittedName>
        <fullName evidence="2">Uncharacterized protein</fullName>
    </submittedName>
</protein>
<dbReference type="AlphaFoldDB" id="Q3JYA2"/>
<dbReference type="EMBL" id="CP000124">
    <property type="protein sequence ID" value="ABA48718.1"/>
    <property type="molecule type" value="Genomic_DNA"/>
</dbReference>
<evidence type="ECO:0000313" key="2">
    <source>
        <dbReference type="EMBL" id="ABA48718.1"/>
    </source>
</evidence>
<evidence type="ECO:0000313" key="3">
    <source>
        <dbReference type="Proteomes" id="UP000002700"/>
    </source>
</evidence>
<organism evidence="2 3">
    <name type="scientific">Burkholderia pseudomallei (strain 1710b)</name>
    <dbReference type="NCBI Taxonomy" id="320372"/>
    <lineage>
        <taxon>Bacteria</taxon>
        <taxon>Pseudomonadati</taxon>
        <taxon>Pseudomonadota</taxon>
        <taxon>Betaproteobacteria</taxon>
        <taxon>Burkholderiales</taxon>
        <taxon>Burkholderiaceae</taxon>
        <taxon>Burkholderia</taxon>
        <taxon>pseudomallei group</taxon>
    </lineage>
</organism>
<evidence type="ECO:0000256" key="1">
    <source>
        <dbReference type="SAM" id="MobiDB-lite"/>
    </source>
</evidence>
<name>Q3JYA2_BURP1</name>
<feature type="compositionally biased region" description="Basic residues" evidence="1">
    <location>
        <begin position="1"/>
        <end position="14"/>
    </location>
</feature>
<dbReference type="Proteomes" id="UP000002700">
    <property type="component" value="Chromosome I"/>
</dbReference>
<accession>Q3JYA2</accession>
<proteinExistence type="predicted"/>
<sequence length="71" mass="8193">MFAAKRVRARHSRLPIKDAAHTHRRDKACHARATFDAGENRFAATNDITMHDAISFTRHSIRMPCAHRERV</sequence>
<reference evidence="2 3" key="1">
    <citation type="submission" date="2005-09" db="EMBL/GenBank/DDBJ databases">
        <authorList>
            <person name="Woods D.E."/>
            <person name="Nierman W.C."/>
        </authorList>
    </citation>
    <scope>NUCLEOTIDE SEQUENCE [LARGE SCALE GENOMIC DNA]</scope>
    <source>
        <strain evidence="2 3">1710b</strain>
    </source>
</reference>